<dbReference type="EMBL" id="CCSB01000002">
    <property type="protein sequence ID" value="CDZ77274.1"/>
    <property type="molecule type" value="Genomic_DNA"/>
</dbReference>
<evidence type="ECO:0000313" key="2">
    <source>
        <dbReference type="Proteomes" id="UP000044071"/>
    </source>
</evidence>
<accession>A0A078KZP6</accession>
<proteinExistence type="predicted"/>
<protein>
    <submittedName>
        <fullName evidence="1">Uncharacterized protein</fullName>
    </submittedName>
</protein>
<dbReference type="OrthoDB" id="5656993at2"/>
<name>A0A078KZP6_9GAMM</name>
<dbReference type="RefSeq" id="WP_043873847.1">
    <property type="nucleotide sequence ID" value="NZ_CCVW01000002.1"/>
</dbReference>
<organism evidence="1 2">
    <name type="scientific">Legionella massiliensis</name>
    <dbReference type="NCBI Taxonomy" id="1034943"/>
    <lineage>
        <taxon>Bacteria</taxon>
        <taxon>Pseudomonadati</taxon>
        <taxon>Pseudomonadota</taxon>
        <taxon>Gammaproteobacteria</taxon>
        <taxon>Legionellales</taxon>
        <taxon>Legionellaceae</taxon>
        <taxon>Legionella</taxon>
    </lineage>
</organism>
<dbReference type="Proteomes" id="UP000044071">
    <property type="component" value="Unassembled WGS sequence"/>
</dbReference>
<reference evidence="1 2" key="1">
    <citation type="submission" date="2014-06" db="EMBL/GenBank/DDBJ databases">
        <authorList>
            <person name="Urmite Genomes Urmite Genomes"/>
        </authorList>
    </citation>
    <scope>NUCLEOTIDE SEQUENCE [LARGE SCALE GENOMIC DNA]</scope>
</reference>
<dbReference type="AlphaFoldDB" id="A0A078KZP6"/>
<keyword evidence="2" id="KW-1185">Reference proteome</keyword>
<sequence>MNIDEFNKQFAEITNLTLDEVTSDGVEKIVFEHAKRLNPELNNLDFKIDGQAVYSVENDNLVISYKSLNNREDFAKIANAYNDYYEGIQVDLTDWEDRKKNNPNFYFALVINVNVFLKKALPDFVEQRIPNNKLANTYKAVLADIRAPSILSKQGFRKNPYRGGYVYPQGLSLYPSAVVKIQKSQEDVKSPSASESQKIQLRKLITKICTNHDYWSDKIRCGSRFPDGISQIIDISNDYQLDQALQLIGQTADYKYSPYFQFAHSFFRGRDSKTNELYGILAKLNQGVDSRTVSTVIGDLERQFPTEESANEKSNLLDLS</sequence>
<gene>
    <name evidence="1" type="ORF">BN59_01556</name>
</gene>
<evidence type="ECO:0000313" key="1">
    <source>
        <dbReference type="EMBL" id="CDZ77274.1"/>
    </source>
</evidence>